<accession>A0A915UAN0</accession>
<dbReference type="EMBL" id="AP024233">
    <property type="protein sequence ID" value="BCO09740.1"/>
    <property type="molecule type" value="Genomic_DNA"/>
</dbReference>
<organism evidence="1 2">
    <name type="scientific">Desulfolithobacter dissulfuricans</name>
    <dbReference type="NCBI Taxonomy" id="2795293"/>
    <lineage>
        <taxon>Bacteria</taxon>
        <taxon>Pseudomonadati</taxon>
        <taxon>Thermodesulfobacteriota</taxon>
        <taxon>Desulfobulbia</taxon>
        <taxon>Desulfobulbales</taxon>
        <taxon>Desulfobulbaceae</taxon>
        <taxon>Desulfolithobacter</taxon>
    </lineage>
</organism>
<sequence>MAQLCIKVNRALSEIPRKGAKTTGTNHDSKIKMSSKLEGIAYTPSRVKSILGMDQNKARALNPTKYQNSQDGLLGANMYSRRMQKIITEKTPWAMGISCLPPFHGYSRTTTRQEAKEKYPVIGGIGKINRTGRRKNRRNKGNRYGVLFPAKRASVT</sequence>
<keyword evidence="2" id="KW-1185">Reference proteome</keyword>
<gene>
    <name evidence="1" type="ORF">GF1_21160</name>
</gene>
<dbReference type="Proteomes" id="UP001063350">
    <property type="component" value="Chromosome"/>
</dbReference>
<evidence type="ECO:0000313" key="1">
    <source>
        <dbReference type="EMBL" id="BCO09740.1"/>
    </source>
</evidence>
<dbReference type="AlphaFoldDB" id="A0A915UAN0"/>
<name>A0A915UAN0_9BACT</name>
<evidence type="ECO:0000313" key="2">
    <source>
        <dbReference type="Proteomes" id="UP001063350"/>
    </source>
</evidence>
<dbReference type="KEGG" id="ddu:GF1_21160"/>
<protein>
    <submittedName>
        <fullName evidence="1">Uncharacterized protein</fullName>
    </submittedName>
</protein>
<proteinExistence type="predicted"/>
<reference evidence="1" key="1">
    <citation type="submission" date="2020-12" db="EMBL/GenBank/DDBJ databases">
        <title>Desulfobium dissulfuricans gen. nov., sp. nov., a novel mesophilic, sulfate-reducing bacterium isolated from a deep-sea hydrothermal vent.</title>
        <authorList>
            <person name="Hashimoto Y."/>
            <person name="Tame A."/>
            <person name="Sawayama S."/>
            <person name="Miyazaki J."/>
            <person name="Takai K."/>
            <person name="Nakagawa S."/>
        </authorList>
    </citation>
    <scope>NUCLEOTIDE SEQUENCE</scope>
    <source>
        <strain evidence="1">GF1</strain>
    </source>
</reference>